<keyword evidence="3" id="KW-1185">Reference proteome</keyword>
<gene>
    <name evidence="2" type="ORF">B0H67DRAFT_265985</name>
</gene>
<dbReference type="PANTHER" id="PTHR24148:SF64">
    <property type="entry name" value="HETEROKARYON INCOMPATIBILITY DOMAIN-CONTAINING PROTEIN"/>
    <property type="match status" value="1"/>
</dbReference>
<dbReference type="Pfam" id="PF26639">
    <property type="entry name" value="Het-6_barrel"/>
    <property type="match status" value="1"/>
</dbReference>
<comment type="caution">
    <text evidence="2">The sequence shown here is derived from an EMBL/GenBank/DDBJ whole genome shotgun (WGS) entry which is preliminary data.</text>
</comment>
<proteinExistence type="predicted"/>
<dbReference type="EMBL" id="JAUKUA010000005">
    <property type="protein sequence ID" value="KAK0710844.1"/>
    <property type="molecule type" value="Genomic_DNA"/>
</dbReference>
<organism evidence="2 3">
    <name type="scientific">Lasiosphaeris hirsuta</name>
    <dbReference type="NCBI Taxonomy" id="260670"/>
    <lineage>
        <taxon>Eukaryota</taxon>
        <taxon>Fungi</taxon>
        <taxon>Dikarya</taxon>
        <taxon>Ascomycota</taxon>
        <taxon>Pezizomycotina</taxon>
        <taxon>Sordariomycetes</taxon>
        <taxon>Sordariomycetidae</taxon>
        <taxon>Sordariales</taxon>
        <taxon>Lasiosphaeriaceae</taxon>
        <taxon>Lasiosphaeris</taxon>
    </lineage>
</organism>
<dbReference type="PANTHER" id="PTHR24148">
    <property type="entry name" value="ANKYRIN REPEAT DOMAIN-CONTAINING PROTEIN 39 HOMOLOG-RELATED"/>
    <property type="match status" value="1"/>
</dbReference>
<feature type="domain" description="Heterokaryon incompatibility" evidence="1">
    <location>
        <begin position="56"/>
        <end position="217"/>
    </location>
</feature>
<dbReference type="Proteomes" id="UP001172102">
    <property type="component" value="Unassembled WGS sequence"/>
</dbReference>
<dbReference type="Pfam" id="PF06985">
    <property type="entry name" value="HET"/>
    <property type="match status" value="1"/>
</dbReference>
<evidence type="ECO:0000313" key="2">
    <source>
        <dbReference type="EMBL" id="KAK0710844.1"/>
    </source>
</evidence>
<name>A0AA40A7P5_9PEZI</name>
<sequence>MACQSPSTQHLYQHLYQPLPKRGSLRTATIHPGTPDDDIVISMQQVKFDDNNAAEFEALSYVWGSPDNPEVIFVCDKSGNHTTLGVTRNLACALRHVRYANRPRTMWIDAICIDQSNEAEKGPQVAMMSDIYQQAPIVVAWLGPERDGSEQAMDQISSFGSQIQWDWKSQKLEPSENSTNPSAADQMIPLPFNAETLSSIHHLLSRPWFERLWIRQEIYLANSHAIIMCGSRQILWSSFRHALIGITQKGCAFNFPEYHEHQQRINFLRDFIWQPRLVFLESLRNYFTNAKCGDPRDRIFGVLGLLNDAERALGIVPDYAKTVAQVYEDVVVRFLDRSGIEILHQCQYPGSGIQGPSWVPDWSQPSSVVSTLRTTFASSQLKSWQKVPEPGVLSVFGVSCVVVERVESAHFQNTDASDASKWKAFSKFQHTLSQLDLDRPSCTGGSTFDAYVRTLVCGKFDDWRYPPQENYPNMEAGRAALRTVLEPPSALLTAEPWRYFSVESSARRYISEMVDKAKGRALFNGGENYVGYAPASAQPGDQVCVLLGCSSPLALRPVGNGGFLVVGECFVPGISQGEAFLGPLPPNVQLVGTDPPEYENLYPTGFFDTSTGLLSFEDPRLSQLPIDLGEFRQRLRNNPVATIEVDHDILRQRGVNLVRFDLV</sequence>
<reference evidence="2" key="1">
    <citation type="submission" date="2023-06" db="EMBL/GenBank/DDBJ databases">
        <title>Genome-scale phylogeny and comparative genomics of the fungal order Sordariales.</title>
        <authorList>
            <consortium name="Lawrence Berkeley National Laboratory"/>
            <person name="Hensen N."/>
            <person name="Bonometti L."/>
            <person name="Westerberg I."/>
            <person name="Brannstrom I.O."/>
            <person name="Guillou S."/>
            <person name="Cros-Aarteil S."/>
            <person name="Calhoun S."/>
            <person name="Haridas S."/>
            <person name="Kuo A."/>
            <person name="Mondo S."/>
            <person name="Pangilinan J."/>
            <person name="Riley R."/>
            <person name="Labutti K."/>
            <person name="Andreopoulos B."/>
            <person name="Lipzen A."/>
            <person name="Chen C."/>
            <person name="Yanf M."/>
            <person name="Daum C."/>
            <person name="Ng V."/>
            <person name="Clum A."/>
            <person name="Steindorff A."/>
            <person name="Ohm R."/>
            <person name="Martin F."/>
            <person name="Silar P."/>
            <person name="Natvig D."/>
            <person name="Lalanne C."/>
            <person name="Gautier V."/>
            <person name="Ament-Velasquez S.L."/>
            <person name="Kruys A."/>
            <person name="Hutchinson M.I."/>
            <person name="Powell A.J."/>
            <person name="Barry K."/>
            <person name="Miller A.N."/>
            <person name="Grigoriev I.V."/>
            <person name="Debuchy R."/>
            <person name="Gladieux P."/>
            <person name="Thoren M.H."/>
            <person name="Johannesson H."/>
        </authorList>
    </citation>
    <scope>NUCLEOTIDE SEQUENCE</scope>
    <source>
        <strain evidence="2">SMH4607-1</strain>
    </source>
</reference>
<dbReference type="AlphaFoldDB" id="A0AA40A7P5"/>
<evidence type="ECO:0000313" key="3">
    <source>
        <dbReference type="Proteomes" id="UP001172102"/>
    </source>
</evidence>
<evidence type="ECO:0000259" key="1">
    <source>
        <dbReference type="Pfam" id="PF06985"/>
    </source>
</evidence>
<accession>A0AA40A7P5</accession>
<protein>
    <submittedName>
        <fullName evidence="2">Heterokaryon incompatibility protein-domain-containing protein</fullName>
    </submittedName>
</protein>
<dbReference type="InterPro" id="IPR010730">
    <property type="entry name" value="HET"/>
</dbReference>
<dbReference type="InterPro" id="IPR052895">
    <property type="entry name" value="HetReg/Transcr_Mod"/>
</dbReference>